<evidence type="ECO:0000313" key="1">
    <source>
        <dbReference type="EMBL" id="PWU46467.1"/>
    </source>
</evidence>
<dbReference type="OrthoDB" id="279684at2"/>
<reference evidence="2" key="1">
    <citation type="submission" date="2018-05" db="EMBL/GenBank/DDBJ databases">
        <title>Micromonospora globispora sp. nov. and Micromonospora rugosa sp. nov., isolated from marine sediment.</title>
        <authorList>
            <person name="Carro L."/>
            <person name="Aysel V."/>
            <person name="Cetin D."/>
            <person name="Igual J.M."/>
            <person name="Klenk H.-P."/>
            <person name="Trujillo M.E."/>
            <person name="Sahin N."/>
        </authorList>
    </citation>
    <scope>NUCLEOTIDE SEQUENCE [LARGE SCALE GENOMIC DNA]</scope>
    <source>
        <strain evidence="2">S2904</strain>
    </source>
</reference>
<dbReference type="AlphaFoldDB" id="A0A317K064"/>
<dbReference type="RefSeq" id="WP_109945770.1">
    <property type="nucleotide sequence ID" value="NZ_QGSU01001115.1"/>
</dbReference>
<comment type="caution">
    <text evidence="1">The sequence shown here is derived from an EMBL/GenBank/DDBJ whole genome shotgun (WGS) entry which is preliminary data.</text>
</comment>
<name>A0A317K064_9ACTN</name>
<protein>
    <recommendedName>
        <fullName evidence="3">Nucleotidyl transferase AbiEii/AbiGii toxin family protein</fullName>
    </recommendedName>
</protein>
<organism evidence="1 2">
    <name type="scientific">Micromonospora globispora</name>
    <dbReference type="NCBI Taxonomy" id="1450148"/>
    <lineage>
        <taxon>Bacteria</taxon>
        <taxon>Bacillati</taxon>
        <taxon>Actinomycetota</taxon>
        <taxon>Actinomycetes</taxon>
        <taxon>Micromonosporales</taxon>
        <taxon>Micromonosporaceae</taxon>
        <taxon>Micromonospora</taxon>
    </lineage>
</organism>
<evidence type="ECO:0008006" key="3">
    <source>
        <dbReference type="Google" id="ProtNLM"/>
    </source>
</evidence>
<accession>A0A317K064</accession>
<sequence length="332" mass="36408">MDGAGGALTGGPAWQDARRAALDHVLGLVAEAPCGDELVLRGSMSMLAWAPNLAREPGDIDWVVRPPAVTAYDEAYPFPYLDRLDPVQTWPEATHGAARNEIWTFEEFDTGGHRPRLPPEGLHWARPEELDPPSRPHLLVIDLVREDPVAYRGVTFQPDAATVDSTWGYSYDTTADGAGGARLHLPWRADGDLTGSIQLDFAYDERLPDAASLIAVPRLYGSPPTVVWGATPQLSLLWKLQWLCVDHETYGSCQGKDLFDAVLLAELNGVTLSGRLVSELLHRVPRPENLRPDAILRWQVDGPTVPDETTTDWLERLASAVGAMPALMSRIS</sequence>
<gene>
    <name evidence="1" type="ORF">DLJ46_17800</name>
</gene>
<dbReference type="InterPro" id="IPR014942">
    <property type="entry name" value="AbiEii"/>
</dbReference>
<dbReference type="EMBL" id="QGSV01000219">
    <property type="protein sequence ID" value="PWU46467.1"/>
    <property type="molecule type" value="Genomic_DNA"/>
</dbReference>
<proteinExistence type="predicted"/>
<keyword evidence="2" id="KW-1185">Reference proteome</keyword>
<dbReference type="Pfam" id="PF08843">
    <property type="entry name" value="AbiEii"/>
    <property type="match status" value="1"/>
</dbReference>
<dbReference type="Proteomes" id="UP000245683">
    <property type="component" value="Unassembled WGS sequence"/>
</dbReference>
<evidence type="ECO:0000313" key="2">
    <source>
        <dbReference type="Proteomes" id="UP000245683"/>
    </source>
</evidence>